<organism evidence="2 3">
    <name type="scientific">Rhodococcus artemisiae</name>
    <dbReference type="NCBI Taxonomy" id="714159"/>
    <lineage>
        <taxon>Bacteria</taxon>
        <taxon>Bacillati</taxon>
        <taxon>Actinomycetota</taxon>
        <taxon>Actinomycetes</taxon>
        <taxon>Mycobacteriales</taxon>
        <taxon>Nocardiaceae</taxon>
        <taxon>Rhodococcus</taxon>
    </lineage>
</organism>
<evidence type="ECO:0000259" key="1">
    <source>
        <dbReference type="Pfam" id="PF01979"/>
    </source>
</evidence>
<dbReference type="Proteomes" id="UP001336020">
    <property type="component" value="Unassembled WGS sequence"/>
</dbReference>
<dbReference type="InterPro" id="IPR051781">
    <property type="entry name" value="Metallo-dep_Hydrolase"/>
</dbReference>
<dbReference type="InterPro" id="IPR011059">
    <property type="entry name" value="Metal-dep_hydrolase_composite"/>
</dbReference>
<feature type="domain" description="Amidohydrolase-related" evidence="1">
    <location>
        <begin position="63"/>
        <end position="421"/>
    </location>
</feature>
<evidence type="ECO:0000313" key="2">
    <source>
        <dbReference type="EMBL" id="MEE2057673.1"/>
    </source>
</evidence>
<dbReference type="Pfam" id="PF01979">
    <property type="entry name" value="Amidohydro_1"/>
    <property type="match status" value="1"/>
</dbReference>
<dbReference type="InterPro" id="IPR032466">
    <property type="entry name" value="Metal_Hydrolase"/>
</dbReference>
<dbReference type="RefSeq" id="WP_330132908.1">
    <property type="nucleotide sequence ID" value="NZ_JAUTXY010000003.1"/>
</dbReference>
<dbReference type="PANTHER" id="PTHR43135:SF3">
    <property type="entry name" value="ALPHA-D-RIBOSE 1-METHYLPHOSPHONATE 5-TRIPHOSPHATE DIPHOSPHATASE"/>
    <property type="match status" value="1"/>
</dbReference>
<dbReference type="InterPro" id="IPR057744">
    <property type="entry name" value="OTAase-like"/>
</dbReference>
<dbReference type="Gene3D" id="3.20.20.140">
    <property type="entry name" value="Metal-dependent hydrolases"/>
    <property type="match status" value="1"/>
</dbReference>
<dbReference type="SUPFAM" id="SSF51556">
    <property type="entry name" value="Metallo-dependent hydrolases"/>
    <property type="match status" value="1"/>
</dbReference>
<sequence>MTATPETGKRLLFRNVRVFDGHSGDLLGGDVLIDGDRIAAVSDSPIGDEPGRETIVIDGGNRVLMPGMSDAHVHLVGNANSYVDMVMGSESHIALNGLAEAKNMLHRGFTAVRDMAGDTGSIKSVIDRGLFEGPRIYPSQAALSQTSGHGDFGFVYQCPTAFGGDQSRAEQIGFMRVADGEDQVLAGVREQLKKGASQIKLMVGGGAASMYDPLYTVQFIDKELRAAVNAAADYGTYVATHVYNVTGIRRALAAGVRSIEHGHLADEETIALIAEKEVWLSMQPFALGDHHYPDPDRAEKDREICTGVDHIYDWAKKHGVKTAWGTDLLLEPQIAPRQSEMAARLGDHYTNLESLKMLTSGNAELFRLAGERDPYRQAQFGMIRKGVWADVLLVDGNPLDDLNLLADPGKNLSVIVKNGQVVKNQL</sequence>
<gene>
    <name evidence="2" type="ORF">Q7514_09050</name>
</gene>
<protein>
    <submittedName>
        <fullName evidence="2">Amidohydrolase family protein</fullName>
    </submittedName>
</protein>
<dbReference type="SUPFAM" id="SSF51338">
    <property type="entry name" value="Composite domain of metallo-dependent hydrolases"/>
    <property type="match status" value="1"/>
</dbReference>
<name>A0ABU7L805_9NOCA</name>
<accession>A0ABU7L805</accession>
<comment type="caution">
    <text evidence="2">The sequence shown here is derived from an EMBL/GenBank/DDBJ whole genome shotgun (WGS) entry which is preliminary data.</text>
</comment>
<evidence type="ECO:0000313" key="3">
    <source>
        <dbReference type="Proteomes" id="UP001336020"/>
    </source>
</evidence>
<dbReference type="CDD" id="cd01299">
    <property type="entry name" value="Met_dep_hydrolase_A"/>
    <property type="match status" value="1"/>
</dbReference>
<dbReference type="PANTHER" id="PTHR43135">
    <property type="entry name" value="ALPHA-D-RIBOSE 1-METHYLPHOSPHONATE 5-TRIPHOSPHATE DIPHOSPHATASE"/>
    <property type="match status" value="1"/>
</dbReference>
<keyword evidence="3" id="KW-1185">Reference proteome</keyword>
<dbReference type="EMBL" id="JAUTXY010000003">
    <property type="protein sequence ID" value="MEE2057673.1"/>
    <property type="molecule type" value="Genomic_DNA"/>
</dbReference>
<proteinExistence type="predicted"/>
<reference evidence="2 3" key="1">
    <citation type="submission" date="2023-07" db="EMBL/GenBank/DDBJ databases">
        <authorList>
            <person name="Girao M."/>
            <person name="Carvalho M.F."/>
        </authorList>
    </citation>
    <scope>NUCLEOTIDE SEQUENCE [LARGE SCALE GENOMIC DNA]</scope>
    <source>
        <strain evidence="2 3">YIM65754</strain>
    </source>
</reference>
<dbReference type="InterPro" id="IPR006680">
    <property type="entry name" value="Amidohydro-rel"/>
</dbReference>
<dbReference type="Gene3D" id="2.30.40.10">
    <property type="entry name" value="Urease, subunit C, domain 1"/>
    <property type="match status" value="1"/>
</dbReference>